<protein>
    <recommendedName>
        <fullName evidence="4">Heparin binding hemagglutinin HbhA</fullName>
    </recommendedName>
</protein>
<organism evidence="2 3">
    <name type="scientific">Streptomyces filamentosus</name>
    <name type="common">Streptomyces roseosporus</name>
    <dbReference type="NCBI Taxonomy" id="67294"/>
    <lineage>
        <taxon>Bacteria</taxon>
        <taxon>Bacillati</taxon>
        <taxon>Actinomycetota</taxon>
        <taxon>Actinomycetes</taxon>
        <taxon>Kitasatosporales</taxon>
        <taxon>Streptomycetaceae</taxon>
        <taxon>Streptomyces</taxon>
    </lineage>
</organism>
<sequence>MPIIDELRTPLYFAAGTADLAVRQARRVPGLIEQLAAEAPGRIEAVRNTDPKDVQERVTVRAKEAQAVVQAKVAEVVGAVGGIDPDLKKLGETAQDLALRGVGVAAEYAVKAREKYEEVAAHGEETVRAWRGETPAAATEITVVVEPEPSAGPEPVVEPEASAVAEAPAESEPSVVAEAPVEPEPSVVAGESVVAEESEAPVVTGKAPARKPAARKASAKKAPAAEAAPAPAEAE</sequence>
<dbReference type="AlphaFoldDB" id="A0A919BIS7"/>
<comment type="caution">
    <text evidence="2">The sequence shown here is derived from an EMBL/GenBank/DDBJ whole genome shotgun (WGS) entry which is preliminary data.</text>
</comment>
<feature type="compositionally biased region" description="Low complexity" evidence="1">
    <location>
        <begin position="146"/>
        <end position="193"/>
    </location>
</feature>
<dbReference type="EMBL" id="BNBE01000001">
    <property type="protein sequence ID" value="GHF91961.1"/>
    <property type="molecule type" value="Genomic_DNA"/>
</dbReference>
<reference evidence="2" key="2">
    <citation type="submission" date="2020-09" db="EMBL/GenBank/DDBJ databases">
        <authorList>
            <person name="Sun Q."/>
            <person name="Ohkuma M."/>
        </authorList>
    </citation>
    <scope>NUCLEOTIDE SEQUENCE</scope>
    <source>
        <strain evidence="2">JCM 4122</strain>
    </source>
</reference>
<name>A0A919BIS7_STRFL</name>
<dbReference type="Proteomes" id="UP000632849">
    <property type="component" value="Unassembled WGS sequence"/>
</dbReference>
<keyword evidence="3" id="KW-1185">Reference proteome</keyword>
<evidence type="ECO:0000256" key="1">
    <source>
        <dbReference type="SAM" id="MobiDB-lite"/>
    </source>
</evidence>
<proteinExistence type="predicted"/>
<evidence type="ECO:0000313" key="2">
    <source>
        <dbReference type="EMBL" id="GHF91961.1"/>
    </source>
</evidence>
<evidence type="ECO:0000313" key="3">
    <source>
        <dbReference type="Proteomes" id="UP000632849"/>
    </source>
</evidence>
<feature type="region of interest" description="Disordered" evidence="1">
    <location>
        <begin position="146"/>
        <end position="235"/>
    </location>
</feature>
<gene>
    <name evidence="2" type="ORF">GCM10017667_21780</name>
</gene>
<evidence type="ECO:0008006" key="4">
    <source>
        <dbReference type="Google" id="ProtNLM"/>
    </source>
</evidence>
<reference evidence="2" key="1">
    <citation type="journal article" date="2014" name="Int. J. Syst. Evol. Microbiol.">
        <title>Complete genome sequence of Corynebacterium casei LMG S-19264T (=DSM 44701T), isolated from a smear-ripened cheese.</title>
        <authorList>
            <consortium name="US DOE Joint Genome Institute (JGI-PGF)"/>
            <person name="Walter F."/>
            <person name="Albersmeier A."/>
            <person name="Kalinowski J."/>
            <person name="Ruckert C."/>
        </authorList>
    </citation>
    <scope>NUCLEOTIDE SEQUENCE</scope>
    <source>
        <strain evidence="2">JCM 4122</strain>
    </source>
</reference>
<feature type="compositionally biased region" description="Basic residues" evidence="1">
    <location>
        <begin position="208"/>
        <end position="219"/>
    </location>
</feature>
<feature type="compositionally biased region" description="Low complexity" evidence="1">
    <location>
        <begin position="220"/>
        <end position="235"/>
    </location>
</feature>
<dbReference type="RefSeq" id="WP_190041382.1">
    <property type="nucleotide sequence ID" value="NZ_BNBE01000001.1"/>
</dbReference>
<accession>A0A919BIS7</accession>